<feature type="compositionally biased region" description="Basic and acidic residues" evidence="5">
    <location>
        <begin position="14"/>
        <end position="30"/>
    </location>
</feature>
<evidence type="ECO:0000256" key="1">
    <source>
        <dbReference type="ARBA" id="ARBA00004123"/>
    </source>
</evidence>
<dbReference type="GO" id="GO:0003677">
    <property type="term" value="F:DNA binding"/>
    <property type="evidence" value="ECO:0007669"/>
    <property type="project" value="UniProtKB-UniRule"/>
</dbReference>
<feature type="compositionally biased region" description="Basic and acidic residues" evidence="5">
    <location>
        <begin position="38"/>
        <end position="47"/>
    </location>
</feature>
<dbReference type="InterPro" id="IPR051762">
    <property type="entry name" value="UBF1"/>
</dbReference>
<feature type="DNA-binding region" description="HMG box" evidence="4">
    <location>
        <begin position="179"/>
        <end position="247"/>
    </location>
</feature>
<feature type="domain" description="HMG box" evidence="6">
    <location>
        <begin position="273"/>
        <end position="340"/>
    </location>
</feature>
<dbReference type="CDD" id="cd21999">
    <property type="entry name" value="HMG-box_UBF1_rpt2"/>
    <property type="match status" value="1"/>
</dbReference>
<dbReference type="InterPro" id="IPR036910">
    <property type="entry name" value="HMG_box_dom_sf"/>
</dbReference>
<gene>
    <name evidence="8 9" type="primary">LOC113204817</name>
</gene>
<dbReference type="Gene3D" id="1.10.30.10">
    <property type="entry name" value="High mobility group box domain"/>
    <property type="match status" value="4"/>
</dbReference>
<feature type="compositionally biased region" description="Acidic residues" evidence="5">
    <location>
        <begin position="48"/>
        <end position="73"/>
    </location>
</feature>
<dbReference type="KEGG" id="foc:113204817"/>
<evidence type="ECO:0000256" key="2">
    <source>
        <dbReference type="ARBA" id="ARBA00023125"/>
    </source>
</evidence>
<evidence type="ECO:0000313" key="9">
    <source>
        <dbReference type="RefSeq" id="XP_052125353.1"/>
    </source>
</evidence>
<dbReference type="OrthoDB" id="498543at2759"/>
<feature type="compositionally biased region" description="Basic and acidic residues" evidence="5">
    <location>
        <begin position="572"/>
        <end position="585"/>
    </location>
</feature>
<dbReference type="SUPFAM" id="SSF47095">
    <property type="entry name" value="HMG-box"/>
    <property type="match status" value="4"/>
</dbReference>
<sequence>MVLKKRNATNIVDEEPKKKRKDEKVEESPGKRSHKKKEYVVKVKDVISEDEEEEEEEEEEEYEEEDLDDEVPSDLDMREEATGGTEWPQADLLELFNRMENHIPNNDALSFPTRADRLDWDEIAFNNYQPGDCKKTWTEISKKIRKFRLLREVLGDAREWARKPWTNFYSKQNLHPDMPRRPLTQFMVYYMEKKDKVAAQHPNLNLMRVSQIISRMYASLSDEKKEAYAAKAAALREDYEEKLKIFYEKHPEYKEIEKPMRKPLARTGLPGGMKKPRTPQQMFIDDRLEKKKDEPHFDKNQVTLNAKEQWKNLSEKKKMVWITWALEEEAKYLETIKSIMAENPSFEPPTYKPVLKKEEVKLKQRLSGKPQRPPNSGYSLYSRIMLGKCEKLRQLLPKERMREISIKWHAMTDAGREEYAKRVKYEQEQYKLNYATYLESLPEEERQEELMKTQTKKKSKDEVVVNNGKKSNEAKSQKSSKKPVKVERLYFPGEPQQPPVNAYDLFVESFVSDTKLSATEAPRFWEMLPSSDKAKFQRKLKELKEKYIKDYKKFLRSLDEDEVSKYNELQKRNKELEAEAQKDKDSDNEEEISEENEASSDDEQYEERSNNIAKQNANANENDNDSDSDEKEEKKSDSSSDSSSSSSDSSSSDSDSDSSSDDSDEENDEKKSEKTNPKKANSDSDSSDDE</sequence>
<dbReference type="Pfam" id="PF00505">
    <property type="entry name" value="HMG_box"/>
    <property type="match status" value="1"/>
</dbReference>
<protein>
    <submittedName>
        <fullName evidence="8 9">Nucleolar transcription factor 1-A</fullName>
    </submittedName>
</protein>
<feature type="compositionally biased region" description="Acidic residues" evidence="5">
    <location>
        <begin position="586"/>
        <end position="605"/>
    </location>
</feature>
<keyword evidence="7" id="KW-1185">Reference proteome</keyword>
<organism evidence="7 8">
    <name type="scientific">Frankliniella occidentalis</name>
    <name type="common">Western flower thrips</name>
    <name type="synonym">Euthrips occidentalis</name>
    <dbReference type="NCBI Taxonomy" id="133901"/>
    <lineage>
        <taxon>Eukaryota</taxon>
        <taxon>Metazoa</taxon>
        <taxon>Ecdysozoa</taxon>
        <taxon>Arthropoda</taxon>
        <taxon>Hexapoda</taxon>
        <taxon>Insecta</taxon>
        <taxon>Pterygota</taxon>
        <taxon>Neoptera</taxon>
        <taxon>Paraneoptera</taxon>
        <taxon>Thysanoptera</taxon>
        <taxon>Terebrantia</taxon>
        <taxon>Thripoidea</taxon>
        <taxon>Thripidae</taxon>
        <taxon>Frankliniella</taxon>
    </lineage>
</organism>
<dbReference type="PANTHER" id="PTHR46318">
    <property type="entry name" value="UPSTREAM BINDING TRANSCRIPTION FACTOR"/>
    <property type="match status" value="1"/>
</dbReference>
<evidence type="ECO:0000256" key="3">
    <source>
        <dbReference type="ARBA" id="ARBA00023242"/>
    </source>
</evidence>
<dbReference type="InterPro" id="IPR009071">
    <property type="entry name" value="HMG_box_dom"/>
</dbReference>
<name>A0A6J1S5I5_FRAOC</name>
<dbReference type="PANTHER" id="PTHR46318:SF3">
    <property type="entry name" value="UPSTREAM BINDING TRANSCRIPTION FACTOR"/>
    <property type="match status" value="1"/>
</dbReference>
<accession>A0A6J1S5I5</accession>
<dbReference type="GeneID" id="113204817"/>
<feature type="compositionally biased region" description="Acidic residues" evidence="5">
    <location>
        <begin position="654"/>
        <end position="667"/>
    </location>
</feature>
<keyword evidence="3 4" id="KW-0539">Nucleus</keyword>
<evidence type="ECO:0000313" key="8">
    <source>
        <dbReference type="RefSeq" id="XP_026275922.1"/>
    </source>
</evidence>
<feature type="region of interest" description="Disordered" evidence="5">
    <location>
        <begin position="572"/>
        <end position="690"/>
    </location>
</feature>
<feature type="DNA-binding region" description="HMG box" evidence="4">
    <location>
        <begin position="273"/>
        <end position="340"/>
    </location>
</feature>
<keyword evidence="2 4" id="KW-0238">DNA-binding</keyword>
<dbReference type="AlphaFoldDB" id="A0A6J1S5I5"/>
<feature type="compositionally biased region" description="Basic and acidic residues" evidence="5">
    <location>
        <begin position="668"/>
        <end position="682"/>
    </location>
</feature>
<feature type="domain" description="HMG box" evidence="6">
    <location>
        <begin position="179"/>
        <end position="247"/>
    </location>
</feature>
<reference evidence="8 9" key="1">
    <citation type="submission" date="2025-04" db="UniProtKB">
        <authorList>
            <consortium name="RefSeq"/>
        </authorList>
    </citation>
    <scope>IDENTIFICATION</scope>
    <source>
        <tissue evidence="8 9">Whole organism</tissue>
    </source>
</reference>
<feature type="region of interest" description="Disordered" evidence="5">
    <location>
        <begin position="1"/>
        <end position="84"/>
    </location>
</feature>
<feature type="DNA-binding region" description="HMG box" evidence="4">
    <location>
        <begin position="496"/>
        <end position="555"/>
    </location>
</feature>
<comment type="subcellular location">
    <subcellularLocation>
        <location evidence="1">Nucleus</location>
    </subcellularLocation>
</comment>
<feature type="DNA-binding region" description="HMG box" evidence="4">
    <location>
        <begin position="371"/>
        <end position="438"/>
    </location>
</feature>
<evidence type="ECO:0000313" key="7">
    <source>
        <dbReference type="Proteomes" id="UP000504606"/>
    </source>
</evidence>
<evidence type="ECO:0000259" key="6">
    <source>
        <dbReference type="PROSITE" id="PS50118"/>
    </source>
</evidence>
<dbReference type="PROSITE" id="PS50118">
    <property type="entry name" value="HMG_BOX_2"/>
    <property type="match status" value="4"/>
</dbReference>
<feature type="domain" description="HMG box" evidence="6">
    <location>
        <begin position="371"/>
        <end position="438"/>
    </location>
</feature>
<evidence type="ECO:0000256" key="5">
    <source>
        <dbReference type="SAM" id="MobiDB-lite"/>
    </source>
</evidence>
<dbReference type="SMART" id="SM00398">
    <property type="entry name" value="HMG"/>
    <property type="match status" value="4"/>
</dbReference>
<dbReference type="GO" id="GO:0005634">
    <property type="term" value="C:nucleus"/>
    <property type="evidence" value="ECO:0007669"/>
    <property type="project" value="UniProtKB-SubCell"/>
</dbReference>
<dbReference type="RefSeq" id="XP_026275922.1">
    <property type="nucleotide sequence ID" value="XM_026420137.2"/>
</dbReference>
<proteinExistence type="predicted"/>
<feature type="domain" description="HMG box" evidence="6">
    <location>
        <begin position="496"/>
        <end position="555"/>
    </location>
</feature>
<feature type="region of interest" description="Disordered" evidence="5">
    <location>
        <begin position="444"/>
        <end position="485"/>
    </location>
</feature>
<dbReference type="Proteomes" id="UP000504606">
    <property type="component" value="Unplaced"/>
</dbReference>
<feature type="compositionally biased region" description="Polar residues" evidence="5">
    <location>
        <begin position="610"/>
        <end position="619"/>
    </location>
</feature>
<dbReference type="RefSeq" id="XP_052125353.1">
    <property type="nucleotide sequence ID" value="XM_052269393.1"/>
</dbReference>
<feature type="compositionally biased region" description="Low complexity" evidence="5">
    <location>
        <begin position="639"/>
        <end position="653"/>
    </location>
</feature>
<evidence type="ECO:0000256" key="4">
    <source>
        <dbReference type="PROSITE-ProRule" id="PRU00267"/>
    </source>
</evidence>